<dbReference type="InterPro" id="IPR009010">
    <property type="entry name" value="Asp_de-COase-like_dom_sf"/>
</dbReference>
<dbReference type="CDD" id="cd02759">
    <property type="entry name" value="MopB_Acetylene-hydratase"/>
    <property type="match status" value="1"/>
</dbReference>
<dbReference type="PANTHER" id="PTHR43742">
    <property type="entry name" value="TRIMETHYLAMINE-N-OXIDE REDUCTASE"/>
    <property type="match status" value="1"/>
</dbReference>
<dbReference type="Pfam" id="PF00384">
    <property type="entry name" value="Molybdopterin"/>
    <property type="match status" value="1"/>
</dbReference>
<dbReference type="PROSITE" id="PS00932">
    <property type="entry name" value="MOLYBDOPTERIN_PROK_3"/>
    <property type="match status" value="1"/>
</dbReference>
<keyword evidence="6" id="KW-0408">Iron</keyword>
<evidence type="ECO:0000256" key="4">
    <source>
        <dbReference type="ARBA" id="ARBA00022723"/>
    </source>
</evidence>
<dbReference type="CDD" id="cd02781">
    <property type="entry name" value="MopB_CT_Acetylene-hydratase"/>
    <property type="match status" value="1"/>
</dbReference>
<dbReference type="InterPro" id="IPR006963">
    <property type="entry name" value="Mopterin_OxRdtase_4Fe-4S_dom"/>
</dbReference>
<evidence type="ECO:0000256" key="5">
    <source>
        <dbReference type="ARBA" id="ARBA00023002"/>
    </source>
</evidence>
<dbReference type="PANTHER" id="PTHR43742:SF6">
    <property type="entry name" value="OXIDOREDUCTASE YYAE-RELATED"/>
    <property type="match status" value="1"/>
</dbReference>
<evidence type="ECO:0000313" key="9">
    <source>
        <dbReference type="EMBL" id="MCI2241356.1"/>
    </source>
</evidence>
<dbReference type="InterPro" id="IPR006655">
    <property type="entry name" value="Mopterin_OxRdtase_prok_CS"/>
</dbReference>
<evidence type="ECO:0000313" key="10">
    <source>
        <dbReference type="Proteomes" id="UP001430755"/>
    </source>
</evidence>
<dbReference type="InterPro" id="IPR006656">
    <property type="entry name" value="Mopterin_OxRdtase"/>
</dbReference>
<evidence type="ECO:0000256" key="2">
    <source>
        <dbReference type="ARBA" id="ARBA00010312"/>
    </source>
</evidence>
<proteinExistence type="inferred from homology"/>
<dbReference type="Pfam" id="PF01568">
    <property type="entry name" value="Molydop_binding"/>
    <property type="match status" value="1"/>
</dbReference>
<dbReference type="InterPro" id="IPR037949">
    <property type="entry name" value="MopB_CT_Acetylene-hydratase"/>
</dbReference>
<dbReference type="Gene3D" id="2.40.40.20">
    <property type="match status" value="1"/>
</dbReference>
<keyword evidence="5" id="KW-0560">Oxidoreductase</keyword>
<reference evidence="9" key="1">
    <citation type="submission" date="2021-11" db="EMBL/GenBank/DDBJ databases">
        <title>A Novel Adlercreutzia Species, isolated from a Allomyrina dichotoma larva feces.</title>
        <authorList>
            <person name="Suh M.K."/>
        </authorList>
    </citation>
    <scope>NUCLEOTIDE SEQUENCE</scope>
    <source>
        <strain evidence="9">JBNU-10</strain>
    </source>
</reference>
<keyword evidence="10" id="KW-1185">Reference proteome</keyword>
<gene>
    <name evidence="9" type="ORF">LPT13_03190</name>
</gene>
<dbReference type="SMART" id="SM00926">
    <property type="entry name" value="Molybdop_Fe4S4"/>
    <property type="match status" value="1"/>
</dbReference>
<accession>A0ABS9WEQ6</accession>
<keyword evidence="3" id="KW-0500">Molybdenum</keyword>
<evidence type="ECO:0000256" key="3">
    <source>
        <dbReference type="ARBA" id="ARBA00022505"/>
    </source>
</evidence>
<dbReference type="Gene3D" id="3.40.50.740">
    <property type="match status" value="1"/>
</dbReference>
<dbReference type="InterPro" id="IPR050612">
    <property type="entry name" value="Prok_Mopterin_Oxidored"/>
</dbReference>
<comment type="caution">
    <text evidence="9">The sequence shown here is derived from an EMBL/GenBank/DDBJ whole genome shotgun (WGS) entry which is preliminary data.</text>
</comment>
<evidence type="ECO:0000256" key="7">
    <source>
        <dbReference type="ARBA" id="ARBA00023014"/>
    </source>
</evidence>
<keyword evidence="7" id="KW-0411">Iron-sulfur</keyword>
<dbReference type="InterPro" id="IPR006657">
    <property type="entry name" value="MoPterin_dinucl-bd_dom"/>
</dbReference>
<comment type="cofactor">
    <cofactor evidence="1">
        <name>Mo-bis(molybdopterin guanine dinucleotide)</name>
        <dbReference type="ChEBI" id="CHEBI:60539"/>
    </cofactor>
</comment>
<dbReference type="Proteomes" id="UP001430755">
    <property type="component" value="Unassembled WGS sequence"/>
</dbReference>
<keyword evidence="4" id="KW-0479">Metal-binding</keyword>
<dbReference type="InterPro" id="IPR041930">
    <property type="entry name" value="Acetylene_hydratase"/>
</dbReference>
<evidence type="ECO:0000256" key="6">
    <source>
        <dbReference type="ARBA" id="ARBA00023004"/>
    </source>
</evidence>
<dbReference type="SUPFAM" id="SSF50692">
    <property type="entry name" value="ADC-like"/>
    <property type="match status" value="1"/>
</dbReference>
<organism evidence="9 10">
    <name type="scientific">Adlercreutzia faecimuris</name>
    <dbReference type="NCBI Taxonomy" id="2897341"/>
    <lineage>
        <taxon>Bacteria</taxon>
        <taxon>Bacillati</taxon>
        <taxon>Actinomycetota</taxon>
        <taxon>Coriobacteriia</taxon>
        <taxon>Eggerthellales</taxon>
        <taxon>Eggerthellaceae</taxon>
        <taxon>Adlercreutzia</taxon>
    </lineage>
</organism>
<dbReference type="Pfam" id="PF04879">
    <property type="entry name" value="Molybdop_Fe4S4"/>
    <property type="match status" value="1"/>
</dbReference>
<dbReference type="Gene3D" id="2.20.25.90">
    <property type="entry name" value="ADC-like domains"/>
    <property type="match status" value="1"/>
</dbReference>
<comment type="similarity">
    <text evidence="2">Belongs to the prokaryotic molybdopterin-containing oxidoreductase family.</text>
</comment>
<evidence type="ECO:0000259" key="8">
    <source>
        <dbReference type="PROSITE" id="PS51669"/>
    </source>
</evidence>
<dbReference type="RefSeq" id="WP_242163443.1">
    <property type="nucleotide sequence ID" value="NZ_JAJMLW010000001.1"/>
</dbReference>
<protein>
    <submittedName>
        <fullName evidence="9">Molybdopterin-dependent oxidoreductase</fullName>
    </submittedName>
</protein>
<sequence>MSERIIDCGDGVIKCRTCAWSPPGDHPVGCGMYLTVKDGKVVDVEGDPDHPITQGRLCVRCLTLPEYMYNEKRVLTPLKRAKEDRGKDKWEAISWDEALDIIEEKVNWIKENWGAEAIVAFQGTGREATLYKTPLAYAALGTPNSCFPMSGDSCYGPRCSVADFILGAGYPELDYAAYFPDRFDDPRYEVPKYIVLWGKDPLFSNPDGFFGHTLIDLMKLGSKYIVIDPRVTWMAAHAEFHLQLRPGTDAALGLGMINYVIENDLYDHDFVENWCYGFDELKERAAQYPLDRVEKITWVPAETIAAASRTLAENHPSSFMWGLAIDTNANGVQAGHTVLILAAILGDLDVPGGVTLAVPASFMGKWRYECAQQLPPGMMEKQITDLEHYRGFQAAHVIAHPDCILNTLETDEPYPLKMAWFYATNGIANTTNAQGKRWFKALEKMEFNVCQDVFMTPTAMGLCDLFLPVTTFAEHDGMVLPHFGRNTHMVMAMNKVCEVGDCKSDLEIDFMVGKRLNPSAWPWDNVADFFTEQLHNGGVDMTFEDLQNDGWMQMPFEYRKYEKGLLRPDGEPGFNTPTGLVELCSSLYEDWGEDALPYFEENAMTPYTPGREDLAEEYPLVLTTGGRETTSFHSEHRQVPSLRAIMPDPLVQINPETAAKYGIKDGDWVCIENPLGKAIEKAQITPIVDPRVIHAQHGWWFPEQDPETPNLSGVWKSNINSLIPHQAIGRIGFGAPFKNVACRIYKVDGLDALGTLDPDSPEGAIGTDPASFVATKEA</sequence>
<dbReference type="PROSITE" id="PS51669">
    <property type="entry name" value="4FE4S_MOW_BIS_MGD"/>
    <property type="match status" value="1"/>
</dbReference>
<evidence type="ECO:0000256" key="1">
    <source>
        <dbReference type="ARBA" id="ARBA00001942"/>
    </source>
</evidence>
<dbReference type="Gene3D" id="3.40.228.10">
    <property type="entry name" value="Dimethylsulfoxide Reductase, domain 2"/>
    <property type="match status" value="1"/>
</dbReference>
<name>A0ABS9WEQ6_9ACTN</name>
<dbReference type="SUPFAM" id="SSF53706">
    <property type="entry name" value="Formate dehydrogenase/DMSO reductase, domains 1-3"/>
    <property type="match status" value="1"/>
</dbReference>
<feature type="domain" description="4Fe-4S Mo/W bis-MGD-type" evidence="8">
    <location>
        <begin position="16"/>
        <end position="72"/>
    </location>
</feature>
<dbReference type="EMBL" id="JAJMLW010000001">
    <property type="protein sequence ID" value="MCI2241356.1"/>
    <property type="molecule type" value="Genomic_DNA"/>
</dbReference>